<dbReference type="Pfam" id="PF19056">
    <property type="entry name" value="WD40_2"/>
    <property type="match status" value="1"/>
</dbReference>
<name>A0A8C8SSG6_9SAUR</name>
<reference evidence="1" key="1">
    <citation type="submission" date="2025-08" db="UniProtKB">
        <authorList>
            <consortium name="Ensembl"/>
        </authorList>
    </citation>
    <scope>IDENTIFICATION</scope>
</reference>
<dbReference type="GO" id="GO:0005078">
    <property type="term" value="F:MAP-kinase scaffold activity"/>
    <property type="evidence" value="ECO:0007669"/>
    <property type="project" value="InterPro"/>
</dbReference>
<protein>
    <submittedName>
        <fullName evidence="1">Uncharacterized protein</fullName>
    </submittedName>
</protein>
<dbReference type="SUPFAM" id="SSF50998">
    <property type="entry name" value="Quinoprotein alcohol dehydrogenase-like"/>
    <property type="match status" value="1"/>
</dbReference>
<evidence type="ECO:0000313" key="2">
    <source>
        <dbReference type="Proteomes" id="UP000694393"/>
    </source>
</evidence>
<dbReference type="PANTHER" id="PTHR13886:SF7">
    <property type="entry name" value="C-JUN-AMINO-TERMINAL KINASE-INTERACTING PROTEIN 4-LIKE ISOFORM X1"/>
    <property type="match status" value="1"/>
</dbReference>
<dbReference type="Proteomes" id="UP000694393">
    <property type="component" value="Unplaced"/>
</dbReference>
<dbReference type="GO" id="GO:0030159">
    <property type="term" value="F:signaling receptor complex adaptor activity"/>
    <property type="evidence" value="ECO:0007669"/>
    <property type="project" value="TreeGrafter"/>
</dbReference>
<dbReference type="GO" id="GO:0005737">
    <property type="term" value="C:cytoplasm"/>
    <property type="evidence" value="ECO:0007669"/>
    <property type="project" value="TreeGrafter"/>
</dbReference>
<dbReference type="InterPro" id="IPR011047">
    <property type="entry name" value="Quinoprotein_ADH-like_sf"/>
</dbReference>
<evidence type="ECO:0000313" key="1">
    <source>
        <dbReference type="Ensembl" id="ENSPCEP00000023135.1"/>
    </source>
</evidence>
<sequence>MGLGPCLSYGVPQGILGRSSWHECPAICADWLSPSHSHVQGRVVATLGNGTVAIFHRGATCQWDLEHPRLLDLGRPHQSIRCALAVGSQVWVGYRNRVYMVEPRGAKIQRYFEVIGRAESQVRHMVLAGDGVWVSVRLDPILRLFHAATNQPLQEIDLTPFVHSMFGPNTLGFSLHVSALGCFSERLWIGTTSGTILTVPFASGELRCWGRWVPLALITPDGQPSPPGVCVTTPLSSDPPHLFAPYCAMEHAQASYHGHRDAVRFFICVPGTGQGGSQDAWVLFSALSGEWVLMVGAGEVGSQDS</sequence>
<keyword evidence="2" id="KW-1185">Reference proteome</keyword>
<dbReference type="GO" id="GO:0008432">
    <property type="term" value="F:JUN kinase binding"/>
    <property type="evidence" value="ECO:0007669"/>
    <property type="project" value="TreeGrafter"/>
</dbReference>
<dbReference type="AlphaFoldDB" id="A0A8C8SSG6"/>
<dbReference type="GO" id="GO:0019894">
    <property type="term" value="F:kinesin binding"/>
    <property type="evidence" value="ECO:0007669"/>
    <property type="project" value="TreeGrafter"/>
</dbReference>
<organism evidence="1 2">
    <name type="scientific">Pelusios castaneus</name>
    <name type="common">West African mud turtle</name>
    <dbReference type="NCBI Taxonomy" id="367368"/>
    <lineage>
        <taxon>Eukaryota</taxon>
        <taxon>Metazoa</taxon>
        <taxon>Chordata</taxon>
        <taxon>Craniata</taxon>
        <taxon>Vertebrata</taxon>
        <taxon>Euteleostomi</taxon>
        <taxon>Archelosauria</taxon>
        <taxon>Testudinata</taxon>
        <taxon>Testudines</taxon>
        <taxon>Pleurodira</taxon>
        <taxon>Pelomedusidae</taxon>
        <taxon>Pelusios</taxon>
    </lineage>
</organism>
<accession>A0A8C8SSG6</accession>
<dbReference type="InterPro" id="IPR039911">
    <property type="entry name" value="JIP3/JIP4"/>
</dbReference>
<proteinExistence type="predicted"/>
<dbReference type="Ensembl" id="ENSPCET00000023910.1">
    <property type="protein sequence ID" value="ENSPCEP00000023135.1"/>
    <property type="gene ID" value="ENSPCEG00000017595.1"/>
</dbReference>
<dbReference type="GO" id="GO:0016192">
    <property type="term" value="P:vesicle-mediated transport"/>
    <property type="evidence" value="ECO:0007669"/>
    <property type="project" value="TreeGrafter"/>
</dbReference>
<dbReference type="PANTHER" id="PTHR13886">
    <property type="entry name" value="JNK/SAPK-ASSOCIATED PROTEIN"/>
    <property type="match status" value="1"/>
</dbReference>
<reference evidence="1" key="2">
    <citation type="submission" date="2025-09" db="UniProtKB">
        <authorList>
            <consortium name="Ensembl"/>
        </authorList>
    </citation>
    <scope>IDENTIFICATION</scope>
</reference>